<reference evidence="2" key="1">
    <citation type="submission" date="2021-02" db="EMBL/GenBank/DDBJ databases">
        <title>Psilocybe cubensis genome.</title>
        <authorList>
            <person name="Mckernan K.J."/>
            <person name="Crawford S."/>
            <person name="Trippe A."/>
            <person name="Kane L.T."/>
            <person name="Mclaughlin S."/>
        </authorList>
    </citation>
    <scope>NUCLEOTIDE SEQUENCE [LARGE SCALE GENOMIC DNA]</scope>
    <source>
        <strain evidence="2">MGC-MH-2018</strain>
    </source>
</reference>
<dbReference type="SUPFAM" id="SSF55729">
    <property type="entry name" value="Acyl-CoA N-acyltransferases (Nat)"/>
    <property type="match status" value="1"/>
</dbReference>
<feature type="domain" description="N-acetyltransferase" evidence="1">
    <location>
        <begin position="45"/>
        <end position="218"/>
    </location>
</feature>
<dbReference type="InterPro" id="IPR016181">
    <property type="entry name" value="Acyl_CoA_acyltransferase"/>
</dbReference>
<dbReference type="Pfam" id="PF13302">
    <property type="entry name" value="Acetyltransf_3"/>
    <property type="match status" value="1"/>
</dbReference>
<dbReference type="Gene3D" id="3.40.630.30">
    <property type="match status" value="1"/>
</dbReference>
<dbReference type="PANTHER" id="PTHR43792:SF1">
    <property type="entry name" value="N-ACETYLTRANSFERASE DOMAIN-CONTAINING PROTEIN"/>
    <property type="match status" value="1"/>
</dbReference>
<dbReference type="InterPro" id="IPR051531">
    <property type="entry name" value="N-acetyltransferase"/>
</dbReference>
<gene>
    <name evidence="2" type="ORF">JR316_008212</name>
</gene>
<name>A0A8H7XUY1_PSICU</name>
<dbReference type="InterPro" id="IPR000182">
    <property type="entry name" value="GNAT_dom"/>
</dbReference>
<dbReference type="GO" id="GO:0016747">
    <property type="term" value="F:acyltransferase activity, transferring groups other than amino-acyl groups"/>
    <property type="evidence" value="ECO:0007669"/>
    <property type="project" value="InterPro"/>
</dbReference>
<protein>
    <recommendedName>
        <fullName evidence="1">N-acetyltransferase domain-containing protein</fullName>
    </recommendedName>
</protein>
<evidence type="ECO:0000313" key="2">
    <source>
        <dbReference type="EMBL" id="KAG5166138.1"/>
    </source>
</evidence>
<evidence type="ECO:0000259" key="1">
    <source>
        <dbReference type="PROSITE" id="PS51186"/>
    </source>
</evidence>
<dbReference type="PROSITE" id="PS51186">
    <property type="entry name" value="GNAT"/>
    <property type="match status" value="1"/>
</dbReference>
<dbReference type="EMBL" id="JAFIQS010000008">
    <property type="protein sequence ID" value="KAG5166138.1"/>
    <property type="molecule type" value="Genomic_DNA"/>
</dbReference>
<dbReference type="PANTHER" id="PTHR43792">
    <property type="entry name" value="GNAT FAMILY, PUTATIVE (AFU_ORTHOLOGUE AFUA_3G00765)-RELATED-RELATED"/>
    <property type="match status" value="1"/>
</dbReference>
<organism evidence="2">
    <name type="scientific">Psilocybe cubensis</name>
    <name type="common">Psychedelic mushroom</name>
    <name type="synonym">Stropharia cubensis</name>
    <dbReference type="NCBI Taxonomy" id="181762"/>
    <lineage>
        <taxon>Eukaryota</taxon>
        <taxon>Fungi</taxon>
        <taxon>Dikarya</taxon>
        <taxon>Basidiomycota</taxon>
        <taxon>Agaricomycotina</taxon>
        <taxon>Agaricomycetes</taxon>
        <taxon>Agaricomycetidae</taxon>
        <taxon>Agaricales</taxon>
        <taxon>Agaricineae</taxon>
        <taxon>Strophariaceae</taxon>
        <taxon>Psilocybe</taxon>
    </lineage>
</organism>
<dbReference type="OrthoDB" id="630895at2759"/>
<dbReference type="AlphaFoldDB" id="A0A8H7XUY1"/>
<proteinExistence type="predicted"/>
<sequence>MYRKLPTVQTWFRLPSNSEVHSAMLNTSTLRGASMTPTEIRTTRLLLRAAQIGDLDAYFKWFSDPDVMKYEILSPHTNIKQTKYFLDEVIESPYNGVLYFSVCIPDPAVSNNRRGRSKDRPPMIVIGRIAIRGEEEIEFMLDRQYWGKGFAFEMADALLKHFWATLPHDVVKADVDPRNERSLRLLARLGFEVVGKAEKTFETHIGWCDSVYLEARRPVG</sequence>
<comment type="caution">
    <text evidence="2">The sequence shown here is derived from an EMBL/GenBank/DDBJ whole genome shotgun (WGS) entry which is preliminary data.</text>
</comment>
<accession>A0A8H7XUY1</accession>